<organism evidence="2 3">
    <name type="scientific">Zeimonas arvi</name>
    <dbReference type="NCBI Taxonomy" id="2498847"/>
    <lineage>
        <taxon>Bacteria</taxon>
        <taxon>Pseudomonadati</taxon>
        <taxon>Pseudomonadota</taxon>
        <taxon>Betaproteobacteria</taxon>
        <taxon>Burkholderiales</taxon>
        <taxon>Burkholderiaceae</taxon>
        <taxon>Zeimonas</taxon>
    </lineage>
</organism>
<evidence type="ECO:0000313" key="2">
    <source>
        <dbReference type="EMBL" id="TXL64583.1"/>
    </source>
</evidence>
<dbReference type="SUPFAM" id="SSF75304">
    <property type="entry name" value="Amidase signature (AS) enzymes"/>
    <property type="match status" value="1"/>
</dbReference>
<dbReference type="RefSeq" id="WP_147704832.1">
    <property type="nucleotide sequence ID" value="NZ_VDUY01000005.1"/>
</dbReference>
<dbReference type="AlphaFoldDB" id="A0A5C8NTP8"/>
<dbReference type="PANTHER" id="PTHR11895">
    <property type="entry name" value="TRANSAMIDASE"/>
    <property type="match status" value="1"/>
</dbReference>
<feature type="domain" description="Amidase" evidence="1">
    <location>
        <begin position="25"/>
        <end position="460"/>
    </location>
</feature>
<proteinExistence type="predicted"/>
<dbReference type="InterPro" id="IPR000120">
    <property type="entry name" value="Amidase"/>
</dbReference>
<dbReference type="NCBIfam" id="NF005686">
    <property type="entry name" value="PRK07486.1"/>
    <property type="match status" value="1"/>
</dbReference>
<evidence type="ECO:0000259" key="1">
    <source>
        <dbReference type="Pfam" id="PF01425"/>
    </source>
</evidence>
<dbReference type="InterPro" id="IPR023631">
    <property type="entry name" value="Amidase_dom"/>
</dbReference>
<keyword evidence="3" id="KW-1185">Reference proteome</keyword>
<dbReference type="PANTHER" id="PTHR11895:SF76">
    <property type="entry name" value="INDOLEACETAMIDE HYDROLASE"/>
    <property type="match status" value="1"/>
</dbReference>
<dbReference type="EMBL" id="VDUY01000005">
    <property type="protein sequence ID" value="TXL64583.1"/>
    <property type="molecule type" value="Genomic_DNA"/>
</dbReference>
<protein>
    <submittedName>
        <fullName evidence="2">Amidase</fullName>
    </submittedName>
</protein>
<name>A0A5C8NTP8_9BURK</name>
<dbReference type="Proteomes" id="UP000321548">
    <property type="component" value="Unassembled WGS sequence"/>
</dbReference>
<gene>
    <name evidence="2" type="ORF">FHP08_12575</name>
</gene>
<dbReference type="Gene3D" id="3.90.1300.10">
    <property type="entry name" value="Amidase signature (AS) domain"/>
    <property type="match status" value="1"/>
</dbReference>
<evidence type="ECO:0000313" key="3">
    <source>
        <dbReference type="Proteomes" id="UP000321548"/>
    </source>
</evidence>
<comment type="caution">
    <text evidence="2">The sequence shown here is derived from an EMBL/GenBank/DDBJ whole genome shotgun (WGS) entry which is preliminary data.</text>
</comment>
<sequence length="484" mass="52851">MNDITDLDALALSQALRRRAISCREAMRAYLDRISSLNPALNAIVSMEPEERLLAQADERDRQLARGEWLGWMHGMPQAPKDLAQTRGLRTTWGSPIFRDFVPDQDAAIVERVRAAGAILVGKTNVPEFGLGSQTFNEVFGPTLNPWNPSKTAGGSSGGAAAALAARMLPVADGSDMMGSLRNPAAFCNVYGFRPSRGRVPNTLAPDAFSQQLATDGPMARSVADLAMLLATQAGYDARAPLSLGDDPSVFAQPLERDFGGARIGWLGDLGGHLPVEPGVLELCRNALRVFEALGCRVEEARVDFAPERMWRTWLAWRRFLVSGSLVAHYRDPGRRPLLKPEAVWEIEQGLATSALDVHDASVDRTALYRAVLAAFEHFDFLVLPTAQVFPFDVTQRWPKSIAGREMDTYHRWMEVVILPTLTGCPALSVPAGFASEGEAAGLPMGIQIVGRPRDDLSVLQLGHAWDRATDWARRTPPEPLQAA</sequence>
<dbReference type="GO" id="GO:0003824">
    <property type="term" value="F:catalytic activity"/>
    <property type="evidence" value="ECO:0007669"/>
    <property type="project" value="InterPro"/>
</dbReference>
<accession>A0A5C8NTP8</accession>
<dbReference type="OrthoDB" id="8576090at2"/>
<dbReference type="InterPro" id="IPR036928">
    <property type="entry name" value="AS_sf"/>
</dbReference>
<dbReference type="Pfam" id="PF01425">
    <property type="entry name" value="Amidase"/>
    <property type="match status" value="1"/>
</dbReference>
<reference evidence="2 3" key="1">
    <citation type="submission" date="2019-06" db="EMBL/GenBank/DDBJ databases">
        <title>Quisquiliibacterium sp. nov., isolated from a maize field.</title>
        <authorList>
            <person name="Lin S.-Y."/>
            <person name="Tsai C.-F."/>
            <person name="Young C.-C."/>
        </authorList>
    </citation>
    <scope>NUCLEOTIDE SEQUENCE [LARGE SCALE GENOMIC DNA]</scope>
    <source>
        <strain evidence="2 3">CC-CFT501</strain>
    </source>
</reference>